<organism evidence="1 2">
    <name type="scientific">Mesorhizobium album</name>
    <dbReference type="NCBI Taxonomy" id="3072314"/>
    <lineage>
        <taxon>Bacteria</taxon>
        <taxon>Pseudomonadati</taxon>
        <taxon>Pseudomonadota</taxon>
        <taxon>Alphaproteobacteria</taxon>
        <taxon>Hyphomicrobiales</taxon>
        <taxon>Phyllobacteriaceae</taxon>
        <taxon>Mesorhizobium</taxon>
    </lineage>
</organism>
<protein>
    <submittedName>
        <fullName evidence="1">Uncharacterized protein</fullName>
    </submittedName>
</protein>
<comment type="caution">
    <text evidence="1">The sequence shown here is derived from an EMBL/GenBank/DDBJ whole genome shotgun (WGS) entry which is preliminary data.</text>
</comment>
<accession>A0ABU4XXX0</accession>
<dbReference type="Proteomes" id="UP001287059">
    <property type="component" value="Unassembled WGS sequence"/>
</dbReference>
<proteinExistence type="predicted"/>
<evidence type="ECO:0000313" key="1">
    <source>
        <dbReference type="EMBL" id="MDX8479549.1"/>
    </source>
</evidence>
<evidence type="ECO:0000313" key="2">
    <source>
        <dbReference type="Proteomes" id="UP001287059"/>
    </source>
</evidence>
<dbReference type="RefSeq" id="WP_320287888.1">
    <property type="nucleotide sequence ID" value="NZ_JAVIIW010000014.1"/>
</dbReference>
<gene>
    <name evidence="1" type="ORF">RFN28_13815</name>
</gene>
<sequence length="47" mass="5313">MVNDLRDPDIRGYLCDDVDPGLRAYILKVYDFIADACPRAEPRADNA</sequence>
<keyword evidence="2" id="KW-1185">Reference proteome</keyword>
<name>A0ABU4XXX0_9HYPH</name>
<reference evidence="1 2" key="1">
    <citation type="submission" date="2023-08" db="EMBL/GenBank/DDBJ databases">
        <title>Implementing the SeqCode for naming new Mesorhizobium species isolated from Vachellia karroo root nodules.</title>
        <authorList>
            <person name="Van Lill M."/>
        </authorList>
    </citation>
    <scope>NUCLEOTIDE SEQUENCE [LARGE SCALE GENOMIC DNA]</scope>
    <source>
        <strain evidence="1 2">VK24D</strain>
    </source>
</reference>
<dbReference type="EMBL" id="JAVIIW010000014">
    <property type="protein sequence ID" value="MDX8479549.1"/>
    <property type="molecule type" value="Genomic_DNA"/>
</dbReference>